<dbReference type="InterPro" id="IPR050388">
    <property type="entry name" value="ABC_Ni/Peptide_Import"/>
</dbReference>
<gene>
    <name evidence="9" type="ORF">J6595_09965</name>
</gene>
<dbReference type="PANTHER" id="PTHR43297">
    <property type="entry name" value="OLIGOPEPTIDE TRANSPORT ATP-BINDING PROTEIN APPD"/>
    <property type="match status" value="1"/>
</dbReference>
<dbReference type="GO" id="GO:0005524">
    <property type="term" value="F:ATP binding"/>
    <property type="evidence" value="ECO:0007669"/>
    <property type="project" value="UniProtKB-KW"/>
</dbReference>
<dbReference type="InterPro" id="IPR013563">
    <property type="entry name" value="Oligopep_ABC_C"/>
</dbReference>
<dbReference type="Gene3D" id="3.40.50.300">
    <property type="entry name" value="P-loop containing nucleotide triphosphate hydrolases"/>
    <property type="match status" value="1"/>
</dbReference>
<name>A0ABS4BIA7_9HYPH</name>
<keyword evidence="3" id="KW-0813">Transport</keyword>
<dbReference type="EMBL" id="JAGJCF010000005">
    <property type="protein sequence ID" value="MBP0615906.1"/>
    <property type="molecule type" value="Genomic_DNA"/>
</dbReference>
<proteinExistence type="inferred from homology"/>
<evidence type="ECO:0000256" key="3">
    <source>
        <dbReference type="ARBA" id="ARBA00022448"/>
    </source>
</evidence>
<evidence type="ECO:0000256" key="1">
    <source>
        <dbReference type="ARBA" id="ARBA00004417"/>
    </source>
</evidence>
<dbReference type="Proteomes" id="UP000678276">
    <property type="component" value="Unassembled WGS sequence"/>
</dbReference>
<comment type="subcellular location">
    <subcellularLocation>
        <location evidence="1">Cell inner membrane</location>
        <topology evidence="1">Peripheral membrane protein</topology>
    </subcellularLocation>
</comment>
<evidence type="ECO:0000259" key="8">
    <source>
        <dbReference type="PROSITE" id="PS50893"/>
    </source>
</evidence>
<evidence type="ECO:0000313" key="9">
    <source>
        <dbReference type="EMBL" id="MBP0615906.1"/>
    </source>
</evidence>
<keyword evidence="6 9" id="KW-0067">ATP-binding</keyword>
<dbReference type="PANTHER" id="PTHR43297:SF2">
    <property type="entry name" value="DIPEPTIDE TRANSPORT ATP-BINDING PROTEIN DPPD"/>
    <property type="match status" value="1"/>
</dbReference>
<dbReference type="CDD" id="cd03257">
    <property type="entry name" value="ABC_NikE_OppD_transporters"/>
    <property type="match status" value="1"/>
</dbReference>
<evidence type="ECO:0000256" key="7">
    <source>
        <dbReference type="ARBA" id="ARBA00023136"/>
    </source>
</evidence>
<dbReference type="RefSeq" id="WP_209594320.1">
    <property type="nucleotide sequence ID" value="NZ_JAGJCF010000005.1"/>
</dbReference>
<dbReference type="Pfam" id="PF08352">
    <property type="entry name" value="oligo_HPY"/>
    <property type="match status" value="1"/>
</dbReference>
<comment type="caution">
    <text evidence="9">The sequence shown here is derived from an EMBL/GenBank/DDBJ whole genome shotgun (WGS) entry which is preliminary data.</text>
</comment>
<dbReference type="InterPro" id="IPR003593">
    <property type="entry name" value="AAA+_ATPase"/>
</dbReference>
<evidence type="ECO:0000256" key="4">
    <source>
        <dbReference type="ARBA" id="ARBA00022475"/>
    </source>
</evidence>
<keyword evidence="10" id="KW-1185">Reference proteome</keyword>
<sequence>MEDVVKIENVSITYAGDKEPVPAVRDIDLAVGRERILGLVGESGSGKSSLVGAMLSLLPASSRIDGHILIDGADLYGLTPKERRAMRGRTVATVSQDPFTALNPVVSIGRQLLEFQHRLAGSRREKLENAKKMLEQVGIADADVRMKQYPHQLSGGLRQRVAIAAALLVRPRLLIADEPTTALDATTEAEVIEIIRDMRGAVDGSIVFVTHDMGVVSRLCDDVAVMYAGELVESGPVAEVMERPRHPYTAALLACDPSRIKTTSGDLPTIPGTVPKPTDLPPGCIFSPRCPKVFARCRREAPALTAAGPSRVACHLIEEADAAA</sequence>
<comment type="similarity">
    <text evidence="2">Belongs to the ABC transporter superfamily.</text>
</comment>
<accession>A0ABS4BIA7</accession>
<dbReference type="SUPFAM" id="SSF52540">
    <property type="entry name" value="P-loop containing nucleoside triphosphate hydrolases"/>
    <property type="match status" value="1"/>
</dbReference>
<organism evidence="9 10">
    <name type="scientific">Jiella mangrovi</name>
    <dbReference type="NCBI Taxonomy" id="2821407"/>
    <lineage>
        <taxon>Bacteria</taxon>
        <taxon>Pseudomonadati</taxon>
        <taxon>Pseudomonadota</taxon>
        <taxon>Alphaproteobacteria</taxon>
        <taxon>Hyphomicrobiales</taxon>
        <taxon>Aurantimonadaceae</taxon>
        <taxon>Jiella</taxon>
    </lineage>
</organism>
<keyword evidence="5" id="KW-0547">Nucleotide-binding</keyword>
<dbReference type="PROSITE" id="PS50893">
    <property type="entry name" value="ABC_TRANSPORTER_2"/>
    <property type="match status" value="1"/>
</dbReference>
<feature type="domain" description="ABC transporter" evidence="8">
    <location>
        <begin position="5"/>
        <end position="253"/>
    </location>
</feature>
<dbReference type="Pfam" id="PF00005">
    <property type="entry name" value="ABC_tran"/>
    <property type="match status" value="1"/>
</dbReference>
<keyword evidence="7" id="KW-0472">Membrane</keyword>
<dbReference type="SMART" id="SM00382">
    <property type="entry name" value="AAA"/>
    <property type="match status" value="1"/>
</dbReference>
<protein>
    <submittedName>
        <fullName evidence="9">ABC transporter ATP-binding protein</fullName>
    </submittedName>
</protein>
<evidence type="ECO:0000256" key="2">
    <source>
        <dbReference type="ARBA" id="ARBA00005417"/>
    </source>
</evidence>
<evidence type="ECO:0000256" key="5">
    <source>
        <dbReference type="ARBA" id="ARBA00022741"/>
    </source>
</evidence>
<keyword evidence="4" id="KW-1003">Cell membrane</keyword>
<dbReference type="InterPro" id="IPR003439">
    <property type="entry name" value="ABC_transporter-like_ATP-bd"/>
</dbReference>
<dbReference type="NCBIfam" id="TIGR01727">
    <property type="entry name" value="oligo_HPY"/>
    <property type="match status" value="1"/>
</dbReference>
<dbReference type="InterPro" id="IPR027417">
    <property type="entry name" value="P-loop_NTPase"/>
</dbReference>
<evidence type="ECO:0000256" key="6">
    <source>
        <dbReference type="ARBA" id="ARBA00022840"/>
    </source>
</evidence>
<reference evidence="9 10" key="1">
    <citation type="submission" date="2021-04" db="EMBL/GenBank/DDBJ databases">
        <title>Whole genome sequence of Jiella sp. KSK16Y-1.</title>
        <authorList>
            <person name="Tuo L."/>
        </authorList>
    </citation>
    <scope>NUCLEOTIDE SEQUENCE [LARGE SCALE GENOMIC DNA]</scope>
    <source>
        <strain evidence="9 10">KSK16Y-1</strain>
    </source>
</reference>
<evidence type="ECO:0000313" key="10">
    <source>
        <dbReference type="Proteomes" id="UP000678276"/>
    </source>
</evidence>